<feature type="compositionally biased region" description="Polar residues" evidence="1">
    <location>
        <begin position="51"/>
        <end position="63"/>
    </location>
</feature>
<protein>
    <submittedName>
        <fullName evidence="2">Uncharacterized protein</fullName>
    </submittedName>
</protein>
<evidence type="ECO:0000313" key="3">
    <source>
        <dbReference type="Proteomes" id="UP000288794"/>
    </source>
</evidence>
<evidence type="ECO:0000313" key="2">
    <source>
        <dbReference type="EMBL" id="RWR01977.1"/>
    </source>
</evidence>
<sequence length="71" mass="7812">MTRTINIPVSDVKAVLIHSDEKQSKHFHLPLFSPCRLYIPQKTGALATRYGTPTRNGHSSAILSQLPGKEG</sequence>
<accession>A0A443IDQ3</accession>
<comment type="caution">
    <text evidence="2">The sequence shown here is derived from an EMBL/GenBank/DDBJ whole genome shotgun (WGS) entry which is preliminary data.</text>
</comment>
<gene>
    <name evidence="2" type="ORF">ED28_10100</name>
</gene>
<dbReference type="EMBL" id="JMEE01000031">
    <property type="protein sequence ID" value="RWR01977.1"/>
    <property type="molecule type" value="Genomic_DNA"/>
</dbReference>
<dbReference type="AlphaFoldDB" id="A0A443IDQ3"/>
<reference evidence="2 3" key="1">
    <citation type="submission" date="2014-04" db="EMBL/GenBank/DDBJ databases">
        <title>Draft genome sequence of Pantoea beijingensis strain LMG 27579, an emerging pathogen to Pleurotus eryngii with potential industrial application.</title>
        <authorList>
            <person name="Xu F."/>
            <person name="Liu Y."/>
            <person name="Wang S."/>
            <person name="Yin Y."/>
            <person name="Ma Y."/>
            <person name="Zhao S."/>
            <person name="Rong C."/>
        </authorList>
    </citation>
    <scope>NUCLEOTIDE SEQUENCE [LARGE SCALE GENOMIC DNA]</scope>
    <source>
        <strain evidence="2 3">LMG 27579</strain>
    </source>
</reference>
<proteinExistence type="predicted"/>
<organism evidence="2 3">
    <name type="scientific">[Pantoea] beijingensis</name>
    <dbReference type="NCBI Taxonomy" id="1324864"/>
    <lineage>
        <taxon>Bacteria</taxon>
        <taxon>Pseudomonadati</taxon>
        <taxon>Pseudomonadota</taxon>
        <taxon>Gammaproteobacteria</taxon>
        <taxon>Enterobacterales</taxon>
        <taxon>Erwiniaceae</taxon>
        <taxon>Erwinia</taxon>
    </lineage>
</organism>
<name>A0A443IDQ3_9GAMM</name>
<keyword evidence="3" id="KW-1185">Reference proteome</keyword>
<feature type="region of interest" description="Disordered" evidence="1">
    <location>
        <begin position="51"/>
        <end position="71"/>
    </location>
</feature>
<dbReference type="Proteomes" id="UP000288794">
    <property type="component" value="Unassembled WGS sequence"/>
</dbReference>
<evidence type="ECO:0000256" key="1">
    <source>
        <dbReference type="SAM" id="MobiDB-lite"/>
    </source>
</evidence>